<comment type="subcellular location">
    <subcellularLocation>
        <location evidence="4">Cytoplasm</location>
    </subcellularLocation>
</comment>
<feature type="site" description="Substrate discrimination" evidence="4">
    <location>
        <position position="24"/>
    </location>
</feature>
<dbReference type="GO" id="GO:0000287">
    <property type="term" value="F:magnesium ion binding"/>
    <property type="evidence" value="ECO:0007669"/>
    <property type="project" value="UniProtKB-UniRule"/>
</dbReference>
<keyword evidence="4" id="KW-0963">Cytoplasm</keyword>
<keyword evidence="4" id="KW-0238">DNA-binding</keyword>
<comment type="similarity">
    <text evidence="1 4">Belongs to the DNA polymerase type-Y family.</text>
</comment>
<dbReference type="GO" id="GO:0003684">
    <property type="term" value="F:damaged DNA binding"/>
    <property type="evidence" value="ECO:0007669"/>
    <property type="project" value="InterPro"/>
</dbReference>
<dbReference type="HAMAP" id="MF_01113">
    <property type="entry name" value="DNApol_IV"/>
    <property type="match status" value="1"/>
</dbReference>
<sequence>MGARDDGTAEEIPGILHLDMDAFFASIEVRDDPSLRGLPVVVGGAGARGVVAAASYPARSRGIRSAMPMASARRLAPDLVIVPPRIDHYRTVSRQVMGILGDVVADIEQISVDEAFLDVRGARRLFGEPEQIADLLRRRIREELGLPSSVGGSVSRAVAKIASARAKPDGMLIVPAARTAEFLAPLPVGAISGIGPKAQASLERLGVRTIGQLREIPPATLARALGPRAREVARLADGSDRTGLGRRVKDRSLGTERTWDEDLTDHEEVRRRITVMADDVASQLRRAGFVGRTVVLKLRAPDGTTITRSSTLDQPTASGERLRELVVALWERERPSMPRVRLAGVRATHLEPSAGIAVQSELTARSAGWSDLEAAMDRARDRFGSSSLGRGSTLAPGRPAPRGDSAVDGPADGPVDRAVDGPVDTPADARADPSAEASDGPRGPGADGLFPAGWGMPHGDSSHISG</sequence>
<name>A0A841AG33_9MICO</name>
<evidence type="ECO:0000313" key="8">
    <source>
        <dbReference type="Proteomes" id="UP000588158"/>
    </source>
</evidence>
<dbReference type="InterPro" id="IPR022880">
    <property type="entry name" value="DNApol_IV"/>
</dbReference>
<dbReference type="NCBIfam" id="NF002677">
    <property type="entry name" value="PRK02406.1"/>
    <property type="match status" value="1"/>
</dbReference>
<dbReference type="GO" id="GO:0003887">
    <property type="term" value="F:DNA-directed DNA polymerase activity"/>
    <property type="evidence" value="ECO:0007669"/>
    <property type="project" value="UniProtKB-UniRule"/>
</dbReference>
<evidence type="ECO:0000256" key="4">
    <source>
        <dbReference type="HAMAP-Rule" id="MF_01113"/>
    </source>
</evidence>
<evidence type="ECO:0000256" key="1">
    <source>
        <dbReference type="ARBA" id="ARBA00010945"/>
    </source>
</evidence>
<dbReference type="Gene3D" id="3.40.1170.60">
    <property type="match status" value="1"/>
</dbReference>
<dbReference type="GO" id="GO:0005829">
    <property type="term" value="C:cytosol"/>
    <property type="evidence" value="ECO:0007669"/>
    <property type="project" value="TreeGrafter"/>
</dbReference>
<feature type="binding site" evidence="4">
    <location>
        <position position="19"/>
    </location>
    <ligand>
        <name>Mg(2+)</name>
        <dbReference type="ChEBI" id="CHEBI:18420"/>
    </ligand>
</feature>
<dbReference type="SUPFAM" id="SSF56672">
    <property type="entry name" value="DNA/RNA polymerases"/>
    <property type="match status" value="1"/>
</dbReference>
<dbReference type="RefSeq" id="WP_246375192.1">
    <property type="nucleotide sequence ID" value="NZ_JACHLZ010000001.1"/>
</dbReference>
<dbReference type="PANTHER" id="PTHR11076:SF33">
    <property type="entry name" value="DNA POLYMERASE KAPPA"/>
    <property type="match status" value="1"/>
</dbReference>
<keyword evidence="4" id="KW-0235">DNA replication</keyword>
<keyword evidence="4" id="KW-0239">DNA-directed DNA polymerase</keyword>
<keyword evidence="4 7" id="KW-0808">Transferase</keyword>
<organism evidence="7 8">
    <name type="scientific">Brachybacterium aquaticum</name>
    <dbReference type="NCBI Taxonomy" id="1432564"/>
    <lineage>
        <taxon>Bacteria</taxon>
        <taxon>Bacillati</taxon>
        <taxon>Actinomycetota</taxon>
        <taxon>Actinomycetes</taxon>
        <taxon>Micrococcales</taxon>
        <taxon>Dermabacteraceae</taxon>
        <taxon>Brachybacterium</taxon>
    </lineage>
</organism>
<dbReference type="InterPro" id="IPR001126">
    <property type="entry name" value="UmuC"/>
</dbReference>
<evidence type="ECO:0000256" key="5">
    <source>
        <dbReference type="SAM" id="MobiDB-lite"/>
    </source>
</evidence>
<gene>
    <name evidence="4" type="primary">dinB</name>
    <name evidence="7" type="ORF">HNR70_001821</name>
</gene>
<keyword evidence="8" id="KW-1185">Reference proteome</keyword>
<proteinExistence type="inferred from homology"/>
<dbReference type="Pfam" id="PF00817">
    <property type="entry name" value="IMS"/>
    <property type="match status" value="1"/>
</dbReference>
<dbReference type="GO" id="GO:0009432">
    <property type="term" value="P:SOS response"/>
    <property type="evidence" value="ECO:0007669"/>
    <property type="project" value="TreeGrafter"/>
</dbReference>
<reference evidence="7 8" key="1">
    <citation type="submission" date="2020-08" db="EMBL/GenBank/DDBJ databases">
        <title>Sequencing the genomes of 1000 actinobacteria strains.</title>
        <authorList>
            <person name="Klenk H.-P."/>
        </authorList>
    </citation>
    <scope>NUCLEOTIDE SEQUENCE [LARGE SCALE GENOMIC DNA]</scope>
    <source>
        <strain evidence="7 8">DSM 28796</strain>
    </source>
</reference>
<keyword evidence="4" id="KW-0479">Metal-binding</keyword>
<protein>
    <recommendedName>
        <fullName evidence="4">DNA polymerase IV</fullName>
        <shortName evidence="4">Pol IV</shortName>
        <ecNumber evidence="4">2.7.7.7</ecNumber>
    </recommendedName>
</protein>
<dbReference type="PANTHER" id="PTHR11076">
    <property type="entry name" value="DNA REPAIR POLYMERASE UMUC / TRANSFERASE FAMILY MEMBER"/>
    <property type="match status" value="1"/>
</dbReference>
<dbReference type="InterPro" id="IPR036775">
    <property type="entry name" value="DNA_pol_Y-fam_lit_finger_sf"/>
</dbReference>
<dbReference type="EC" id="2.7.7.7" evidence="4"/>
<dbReference type="Pfam" id="PF11799">
    <property type="entry name" value="IMS_C"/>
    <property type="match status" value="1"/>
</dbReference>
<dbReference type="AlphaFoldDB" id="A0A841AG33"/>
<comment type="catalytic activity">
    <reaction evidence="3 4">
        <text>DNA(n) + a 2'-deoxyribonucleoside 5'-triphosphate = DNA(n+1) + diphosphate</text>
        <dbReference type="Rhea" id="RHEA:22508"/>
        <dbReference type="Rhea" id="RHEA-COMP:17339"/>
        <dbReference type="Rhea" id="RHEA-COMP:17340"/>
        <dbReference type="ChEBI" id="CHEBI:33019"/>
        <dbReference type="ChEBI" id="CHEBI:61560"/>
        <dbReference type="ChEBI" id="CHEBI:173112"/>
        <dbReference type="EC" id="2.7.7.7"/>
    </reaction>
</comment>
<keyword evidence="4" id="KW-0234">DNA repair</keyword>
<dbReference type="Gene3D" id="3.30.70.270">
    <property type="match status" value="1"/>
</dbReference>
<dbReference type="Gene3D" id="1.10.150.20">
    <property type="entry name" value="5' to 3' exonuclease, C-terminal subdomain"/>
    <property type="match status" value="1"/>
</dbReference>
<dbReference type="InterPro" id="IPR043502">
    <property type="entry name" value="DNA/RNA_pol_sf"/>
</dbReference>
<feature type="active site" evidence="4">
    <location>
        <position position="114"/>
    </location>
</feature>
<dbReference type="InterPro" id="IPR043128">
    <property type="entry name" value="Rev_trsase/Diguanyl_cyclase"/>
</dbReference>
<dbReference type="InterPro" id="IPR050116">
    <property type="entry name" value="DNA_polymerase-Y"/>
</dbReference>
<comment type="subunit">
    <text evidence="4">Monomer.</text>
</comment>
<accession>A0A841AG33</accession>
<comment type="function">
    <text evidence="2 4">Poorly processive, error-prone DNA polymerase involved in untargeted mutagenesis. Copies undamaged DNA at stalled replication forks, which arise in vivo from mismatched or misaligned primer ends. These misaligned primers can be extended by PolIV. Exhibits no 3'-5' exonuclease (proofreading) activity. May be involved in translesional synthesis, in conjunction with the beta clamp from PolIII.</text>
</comment>
<dbReference type="Gene3D" id="3.30.1490.100">
    <property type="entry name" value="DNA polymerase, Y-family, little finger domain"/>
    <property type="match status" value="1"/>
</dbReference>
<evidence type="ECO:0000256" key="2">
    <source>
        <dbReference type="ARBA" id="ARBA00025589"/>
    </source>
</evidence>
<feature type="binding site" evidence="4">
    <location>
        <position position="113"/>
    </location>
    <ligand>
        <name>Mg(2+)</name>
        <dbReference type="ChEBI" id="CHEBI:18420"/>
    </ligand>
</feature>
<dbReference type="InterPro" id="IPR017961">
    <property type="entry name" value="DNA_pol_Y-fam_little_finger"/>
</dbReference>
<dbReference type="GO" id="GO:0006281">
    <property type="term" value="P:DNA repair"/>
    <property type="evidence" value="ECO:0007669"/>
    <property type="project" value="UniProtKB-UniRule"/>
</dbReference>
<keyword evidence="4 7" id="KW-0548">Nucleotidyltransferase</keyword>
<evidence type="ECO:0000256" key="3">
    <source>
        <dbReference type="ARBA" id="ARBA00049244"/>
    </source>
</evidence>
<feature type="domain" description="UmuC" evidence="6">
    <location>
        <begin position="15"/>
        <end position="195"/>
    </location>
</feature>
<keyword evidence="4" id="KW-0460">Magnesium</keyword>
<comment type="cofactor">
    <cofactor evidence="4">
        <name>Mg(2+)</name>
        <dbReference type="ChEBI" id="CHEBI:18420"/>
    </cofactor>
    <text evidence="4">Binds 2 magnesium ions per subunit.</text>
</comment>
<comment type="caution">
    <text evidence="7">The sequence shown here is derived from an EMBL/GenBank/DDBJ whole genome shotgun (WGS) entry which is preliminary data.</text>
</comment>
<feature type="region of interest" description="Disordered" evidence="5">
    <location>
        <begin position="383"/>
        <end position="466"/>
    </location>
</feature>
<dbReference type="GO" id="GO:0006261">
    <property type="term" value="P:DNA-templated DNA replication"/>
    <property type="evidence" value="ECO:0007669"/>
    <property type="project" value="UniProtKB-UniRule"/>
</dbReference>
<dbReference type="SUPFAM" id="SSF100879">
    <property type="entry name" value="Lesion bypass DNA polymerase (Y-family), little finger domain"/>
    <property type="match status" value="1"/>
</dbReference>
<dbReference type="EMBL" id="JACHLZ010000001">
    <property type="protein sequence ID" value="MBB5832008.1"/>
    <property type="molecule type" value="Genomic_DNA"/>
</dbReference>
<dbReference type="PROSITE" id="PS50173">
    <property type="entry name" value="UMUC"/>
    <property type="match status" value="1"/>
</dbReference>
<dbReference type="GO" id="GO:0042276">
    <property type="term" value="P:error-prone translesion synthesis"/>
    <property type="evidence" value="ECO:0007669"/>
    <property type="project" value="TreeGrafter"/>
</dbReference>
<dbReference type="CDD" id="cd03586">
    <property type="entry name" value="PolY_Pol_IV_kappa"/>
    <property type="match status" value="1"/>
</dbReference>
<keyword evidence="4" id="KW-0227">DNA damage</keyword>
<evidence type="ECO:0000313" key="7">
    <source>
        <dbReference type="EMBL" id="MBB5832008.1"/>
    </source>
</evidence>
<dbReference type="Proteomes" id="UP000588158">
    <property type="component" value="Unassembled WGS sequence"/>
</dbReference>
<evidence type="ECO:0000259" key="6">
    <source>
        <dbReference type="PROSITE" id="PS50173"/>
    </source>
</evidence>
<keyword evidence="4" id="KW-0515">Mutator protein</keyword>